<keyword evidence="6 8" id="KW-0406">Ion transport</keyword>
<feature type="transmembrane region" description="Helical" evidence="8">
    <location>
        <begin position="590"/>
        <end position="617"/>
    </location>
</feature>
<dbReference type="GO" id="GO:0046961">
    <property type="term" value="F:proton-transporting ATPase activity, rotational mechanism"/>
    <property type="evidence" value="ECO:0007669"/>
    <property type="project" value="InterPro"/>
</dbReference>
<keyword evidence="5 8" id="KW-1133">Transmembrane helix</keyword>
<dbReference type="Pfam" id="PF01496">
    <property type="entry name" value="V_ATPase_I"/>
    <property type="match status" value="2"/>
</dbReference>
<organism evidence="10 11">
    <name type="scientific">Hemiprocne comata</name>
    <dbReference type="NCBI Taxonomy" id="243314"/>
    <lineage>
        <taxon>Eukaryota</taxon>
        <taxon>Metazoa</taxon>
        <taxon>Chordata</taxon>
        <taxon>Craniata</taxon>
        <taxon>Vertebrata</taxon>
        <taxon>Euteleostomi</taxon>
        <taxon>Archelosauria</taxon>
        <taxon>Archosauria</taxon>
        <taxon>Dinosauria</taxon>
        <taxon>Saurischia</taxon>
        <taxon>Theropoda</taxon>
        <taxon>Coelurosauria</taxon>
        <taxon>Aves</taxon>
        <taxon>Neognathae</taxon>
        <taxon>Neoaves</taxon>
        <taxon>Strisores</taxon>
        <taxon>Apodiformes</taxon>
        <taxon>Apodidae</taxon>
        <taxon>Hemiprocninae</taxon>
        <taxon>Hemiprocne</taxon>
    </lineage>
</organism>
<keyword evidence="11" id="KW-1185">Reference proteome</keyword>
<dbReference type="AlphaFoldDB" id="A0A7K9CQK2"/>
<feature type="non-terminal residue" evidence="10">
    <location>
        <position position="631"/>
    </location>
</feature>
<evidence type="ECO:0000313" key="10">
    <source>
        <dbReference type="EMBL" id="NXG54921.1"/>
    </source>
</evidence>
<evidence type="ECO:0000256" key="7">
    <source>
        <dbReference type="ARBA" id="ARBA00023136"/>
    </source>
</evidence>
<dbReference type="Proteomes" id="UP000518305">
    <property type="component" value="Unassembled WGS sequence"/>
</dbReference>
<evidence type="ECO:0000256" key="6">
    <source>
        <dbReference type="ARBA" id="ARBA00023065"/>
    </source>
</evidence>
<dbReference type="InterPro" id="IPR002490">
    <property type="entry name" value="V-ATPase_116kDa_su"/>
</dbReference>
<name>A0A7K9CQK2_9AVES</name>
<proteinExistence type="inferred from homology"/>
<dbReference type="OrthoDB" id="10264220at2759"/>
<dbReference type="PANTHER" id="PTHR11629:SF21">
    <property type="entry name" value="V-TYPE PROTON ATPASE 116 KDA SUBUNIT A 3"/>
    <property type="match status" value="1"/>
</dbReference>
<sequence length="631" mass="70368">SFVAGVIHPWRVSAFERLLWRACRGYLVANFVEMPEPMEDPATGESVTWVIFLISYWGEQIGQKIRKISDCFHCHVYPYPESEASRVDTMNGLHSQIQDLSVVLEETEQYLAQVLDKVVLVLPTWRVQVQKMKAIYLVLNQCSFDVTEKCLIAEVWCPVQDLTQVQDALRQGSYQSGSSVECFVQRVPNSESPPTLIRTNKFTAGFQNIVDAYGVASYQEVNPAPYTIITFPFIFAIMFGDVGHGLLMFLFALWMVLNEKSPSLRQATNEVRRTWGGQVGSVGHGVRTGMEVWDPPTSLVNPPRSPPALTPPCSAHSSAYLATHPSLTLNPNITGVFQGPYPFGIDPIWSLATNHLNFLNSFKMKMSVVLGVVHMGFGVMLGVFNHVHFQQWHRLVLELLPEMIFLLALFGYLVFLIFYKWIKFSVAESMVAPSILIHFIDMFLFTSNPGNLPLYQGQVPVQMALVVLALASVPVLLLGTPLYLWCRQRALRTGHPLVATGEQEPLLEGQDAGNSVNATKEDVESGGHSPDAQHLDMAQIFMHQAIHTIEYCLGCVSNTASYLRLWALSLAHAQLSEVLWTMVMRQGFVALSYAGGLVLVPVFAAFAVLTVAILLVMEGLSAFLHALRLHW</sequence>
<feature type="transmembrane region" description="Helical" evidence="8">
    <location>
        <begin position="368"/>
        <end position="387"/>
    </location>
</feature>
<comment type="similarity">
    <text evidence="2 8">Belongs to the V-ATPase 116 kDa subunit family.</text>
</comment>
<evidence type="ECO:0000256" key="9">
    <source>
        <dbReference type="SAM" id="MobiDB-lite"/>
    </source>
</evidence>
<evidence type="ECO:0000256" key="5">
    <source>
        <dbReference type="ARBA" id="ARBA00022989"/>
    </source>
</evidence>
<keyword evidence="7 8" id="KW-0472">Membrane</keyword>
<keyword evidence="3 8" id="KW-0813">Transport</keyword>
<dbReference type="GO" id="GO:0007035">
    <property type="term" value="P:vacuolar acidification"/>
    <property type="evidence" value="ECO:0007669"/>
    <property type="project" value="TreeGrafter"/>
</dbReference>
<feature type="transmembrane region" description="Helical" evidence="8">
    <location>
        <begin position="426"/>
        <end position="445"/>
    </location>
</feature>
<feature type="transmembrane region" description="Helical" evidence="8">
    <location>
        <begin position="465"/>
        <end position="486"/>
    </location>
</feature>
<dbReference type="GO" id="GO:0005886">
    <property type="term" value="C:plasma membrane"/>
    <property type="evidence" value="ECO:0007669"/>
    <property type="project" value="TreeGrafter"/>
</dbReference>
<reference evidence="10 11" key="1">
    <citation type="submission" date="2019-09" db="EMBL/GenBank/DDBJ databases">
        <title>Bird 10,000 Genomes (B10K) Project - Family phase.</title>
        <authorList>
            <person name="Zhang G."/>
        </authorList>
    </citation>
    <scope>NUCLEOTIDE SEQUENCE [LARGE SCALE GENOMIC DNA]</scope>
    <source>
        <strain evidence="10">B10K-DU-001-23</strain>
        <tissue evidence="10">Muscle</tissue>
    </source>
</reference>
<comment type="caution">
    <text evidence="10">The sequence shown here is derived from an EMBL/GenBank/DDBJ whole genome shotgun (WGS) entry which is preliminary data.</text>
</comment>
<evidence type="ECO:0000256" key="3">
    <source>
        <dbReference type="ARBA" id="ARBA00022448"/>
    </source>
</evidence>
<feature type="transmembrane region" description="Helical" evidence="8">
    <location>
        <begin position="233"/>
        <end position="257"/>
    </location>
</feature>
<protein>
    <recommendedName>
        <fullName evidence="8">V-type proton ATPase subunit a</fullName>
    </recommendedName>
</protein>
<gene>
    <name evidence="10" type="primary">Tcirg1</name>
    <name evidence="10" type="ORF">HEMCOM_R06967</name>
</gene>
<dbReference type="PANTHER" id="PTHR11629">
    <property type="entry name" value="VACUOLAR PROTON ATPASES"/>
    <property type="match status" value="1"/>
</dbReference>
<dbReference type="EMBL" id="VWZJ01000779">
    <property type="protein sequence ID" value="NXG54921.1"/>
    <property type="molecule type" value="Genomic_DNA"/>
</dbReference>
<accession>A0A7K9CQK2</accession>
<feature type="region of interest" description="Disordered" evidence="9">
    <location>
        <begin position="508"/>
        <end position="529"/>
    </location>
</feature>
<feature type="non-terminal residue" evidence="10">
    <location>
        <position position="1"/>
    </location>
</feature>
<keyword evidence="8" id="KW-0375">Hydrogen ion transport</keyword>
<evidence type="ECO:0000256" key="8">
    <source>
        <dbReference type="RuleBase" id="RU361189"/>
    </source>
</evidence>
<dbReference type="GO" id="GO:0033179">
    <property type="term" value="C:proton-transporting V-type ATPase, V0 domain"/>
    <property type="evidence" value="ECO:0007669"/>
    <property type="project" value="InterPro"/>
</dbReference>
<evidence type="ECO:0000256" key="4">
    <source>
        <dbReference type="ARBA" id="ARBA00022692"/>
    </source>
</evidence>
<feature type="transmembrane region" description="Helical" evidence="8">
    <location>
        <begin position="399"/>
        <end position="419"/>
    </location>
</feature>
<comment type="subcellular location">
    <subcellularLocation>
        <location evidence="1">Membrane</location>
        <topology evidence="1">Multi-pass membrane protein</topology>
    </subcellularLocation>
</comment>
<comment type="function">
    <text evidence="8">Essential component of the vacuolar proton pump (V-ATPase), a multimeric enzyme that catalyzes the translocation of protons across the membranes. Required for assembly and activity of the V-ATPase.</text>
</comment>
<dbReference type="GO" id="GO:0016471">
    <property type="term" value="C:vacuolar proton-transporting V-type ATPase complex"/>
    <property type="evidence" value="ECO:0007669"/>
    <property type="project" value="TreeGrafter"/>
</dbReference>
<keyword evidence="4 8" id="KW-0812">Transmembrane</keyword>
<dbReference type="GO" id="GO:0051117">
    <property type="term" value="F:ATPase binding"/>
    <property type="evidence" value="ECO:0007669"/>
    <property type="project" value="TreeGrafter"/>
</dbReference>
<evidence type="ECO:0000313" key="11">
    <source>
        <dbReference type="Proteomes" id="UP000518305"/>
    </source>
</evidence>
<evidence type="ECO:0000256" key="1">
    <source>
        <dbReference type="ARBA" id="ARBA00004141"/>
    </source>
</evidence>
<evidence type="ECO:0000256" key="2">
    <source>
        <dbReference type="ARBA" id="ARBA00009904"/>
    </source>
</evidence>